<comment type="caution">
    <text evidence="4">The sequence shown here is derived from an EMBL/GenBank/DDBJ whole genome shotgun (WGS) entry which is preliminary data.</text>
</comment>
<keyword evidence="5" id="KW-1185">Reference proteome</keyword>
<dbReference type="Proteomes" id="UP001163105">
    <property type="component" value="Unassembled WGS sequence"/>
</dbReference>
<proteinExistence type="predicted"/>
<evidence type="ECO:0000256" key="2">
    <source>
        <dbReference type="SAM" id="MobiDB-lite"/>
    </source>
</evidence>
<dbReference type="PANTHER" id="PTHR28156">
    <property type="entry name" value="FAS1 DOMAIN-CONTAINING PROTEIN YDR262W"/>
    <property type="match status" value="1"/>
</dbReference>
<keyword evidence="1" id="KW-0732">Signal</keyword>
<dbReference type="AlphaFoldDB" id="A0AB34FTN5"/>
<evidence type="ECO:0000313" key="5">
    <source>
        <dbReference type="Proteomes" id="UP001163105"/>
    </source>
</evidence>
<dbReference type="InterPro" id="IPR040200">
    <property type="entry name" value="Mug57-like"/>
</dbReference>
<gene>
    <name evidence="4" type="ORF">O9K51_03805</name>
</gene>
<evidence type="ECO:0000313" key="4">
    <source>
        <dbReference type="EMBL" id="KAJ6442630.1"/>
    </source>
</evidence>
<evidence type="ECO:0000256" key="1">
    <source>
        <dbReference type="ARBA" id="ARBA00022729"/>
    </source>
</evidence>
<feature type="domain" description="FAS1" evidence="3">
    <location>
        <begin position="81"/>
        <end position="229"/>
    </location>
</feature>
<dbReference type="PROSITE" id="PS50213">
    <property type="entry name" value="FAS1"/>
    <property type="match status" value="1"/>
</dbReference>
<feature type="region of interest" description="Disordered" evidence="2">
    <location>
        <begin position="54"/>
        <end position="84"/>
    </location>
</feature>
<dbReference type="EMBL" id="JAQHRD010000003">
    <property type="protein sequence ID" value="KAJ6442630.1"/>
    <property type="molecule type" value="Genomic_DNA"/>
</dbReference>
<dbReference type="InterPro" id="IPR000782">
    <property type="entry name" value="FAS1_domain"/>
</dbReference>
<dbReference type="InterPro" id="IPR036378">
    <property type="entry name" value="FAS1_dom_sf"/>
</dbReference>
<reference evidence="4" key="1">
    <citation type="submission" date="2023-01" db="EMBL/GenBank/DDBJ databases">
        <title>The growth and conidiation of Purpureocillium lavendulum are regulated by nitrogen source and histone H3K14 acetylation.</title>
        <authorList>
            <person name="Tang P."/>
            <person name="Han J."/>
            <person name="Zhang C."/>
            <person name="Tang P."/>
            <person name="Qi F."/>
            <person name="Zhang K."/>
            <person name="Liang L."/>
        </authorList>
    </citation>
    <scope>NUCLEOTIDE SEQUENCE</scope>
    <source>
        <strain evidence="4">YMF1.00683</strain>
    </source>
</reference>
<dbReference type="PANTHER" id="PTHR28156:SF1">
    <property type="entry name" value="FAS1 DOMAIN-CONTAINING PROTEIN YDR262W"/>
    <property type="match status" value="1"/>
</dbReference>
<protein>
    <submittedName>
        <fullName evidence="4">FAS1 domain-containing protein</fullName>
    </submittedName>
</protein>
<accession>A0AB34FTN5</accession>
<evidence type="ECO:0000259" key="3">
    <source>
        <dbReference type="PROSITE" id="PS50213"/>
    </source>
</evidence>
<dbReference type="SUPFAM" id="SSF82153">
    <property type="entry name" value="FAS1 domain"/>
    <property type="match status" value="1"/>
</dbReference>
<dbReference type="Gene3D" id="2.30.180.10">
    <property type="entry name" value="FAS1 domain"/>
    <property type="match status" value="1"/>
</dbReference>
<organism evidence="4 5">
    <name type="scientific">Purpureocillium lavendulum</name>
    <dbReference type="NCBI Taxonomy" id="1247861"/>
    <lineage>
        <taxon>Eukaryota</taxon>
        <taxon>Fungi</taxon>
        <taxon>Dikarya</taxon>
        <taxon>Ascomycota</taxon>
        <taxon>Pezizomycotina</taxon>
        <taxon>Sordariomycetes</taxon>
        <taxon>Hypocreomycetidae</taxon>
        <taxon>Hypocreales</taxon>
        <taxon>Ophiocordycipitaceae</taxon>
        <taxon>Purpureocillium</taxon>
    </lineage>
</organism>
<feature type="region of interest" description="Disordered" evidence="2">
    <location>
        <begin position="1"/>
        <end position="21"/>
    </location>
</feature>
<sequence length="253" mass="27322">MRQLAPASDIRPIHLKKPASTPGAMRFPRLLPVLLASALPAAVAVAYPADQAQIPMMPPSPPTKQPAEDKDSSPASSSSSSVPLADILGTNRALTSFSSFARMHASTSSLLADRSARVVVLAPLNSAIEALPRKPWEDPRDYDALGEQAYDGAGGESRADANLRRFVEAHIVRAGPWREGEKAPTVAGRQIWYADQKSGKRVILPDGIEVEKVASTVANGEVFYVDSLVPRGDTRLTVFPFRQWTLKGVLNYK</sequence>
<name>A0AB34FTN5_9HYPO</name>